<keyword evidence="1" id="KW-1133">Transmembrane helix</keyword>
<gene>
    <name evidence="2" type="ORF">DHR80_04285</name>
</gene>
<dbReference type="AlphaFoldDB" id="A0A3D5N4V0"/>
<keyword evidence="1" id="KW-0472">Membrane</keyword>
<evidence type="ECO:0000256" key="1">
    <source>
        <dbReference type="SAM" id="Phobius"/>
    </source>
</evidence>
<evidence type="ECO:0000313" key="3">
    <source>
        <dbReference type="Proteomes" id="UP000264179"/>
    </source>
</evidence>
<sequence length="66" mass="6835">MSSVERNEAPTKKTSGGFSIDFKALGPFLALVGLFVLGTAINDAFLSGGNLSNIFTRAAFIGIIAV</sequence>
<organism evidence="2 3">
    <name type="scientific">Thalassospira lucentensis</name>
    <dbReference type="NCBI Taxonomy" id="168935"/>
    <lineage>
        <taxon>Bacteria</taxon>
        <taxon>Pseudomonadati</taxon>
        <taxon>Pseudomonadota</taxon>
        <taxon>Alphaproteobacteria</taxon>
        <taxon>Rhodospirillales</taxon>
        <taxon>Thalassospiraceae</taxon>
        <taxon>Thalassospira</taxon>
    </lineage>
</organism>
<reference evidence="2 3" key="1">
    <citation type="journal article" date="2018" name="Nat. Biotechnol.">
        <title>A standardized bacterial taxonomy based on genome phylogeny substantially revises the tree of life.</title>
        <authorList>
            <person name="Parks D.H."/>
            <person name="Chuvochina M."/>
            <person name="Waite D.W."/>
            <person name="Rinke C."/>
            <person name="Skarshewski A."/>
            <person name="Chaumeil P.A."/>
            <person name="Hugenholtz P."/>
        </authorList>
    </citation>
    <scope>NUCLEOTIDE SEQUENCE [LARGE SCALE GENOMIC DNA]</scope>
    <source>
        <strain evidence="2">UBA9881</strain>
    </source>
</reference>
<dbReference type="EMBL" id="DPOP01000039">
    <property type="protein sequence ID" value="HCW66427.1"/>
    <property type="molecule type" value="Genomic_DNA"/>
</dbReference>
<proteinExistence type="predicted"/>
<keyword evidence="1" id="KW-0812">Transmembrane</keyword>
<feature type="non-terminal residue" evidence="2">
    <location>
        <position position="66"/>
    </location>
</feature>
<evidence type="ECO:0000313" key="2">
    <source>
        <dbReference type="EMBL" id="HCW66427.1"/>
    </source>
</evidence>
<protein>
    <submittedName>
        <fullName evidence="2">ABC transporter permease</fullName>
    </submittedName>
</protein>
<dbReference type="Proteomes" id="UP000264179">
    <property type="component" value="Unassembled WGS sequence"/>
</dbReference>
<comment type="caution">
    <text evidence="2">The sequence shown here is derived from an EMBL/GenBank/DDBJ whole genome shotgun (WGS) entry which is preliminary data.</text>
</comment>
<accession>A0A3D5N4V0</accession>
<feature type="transmembrane region" description="Helical" evidence="1">
    <location>
        <begin position="20"/>
        <end position="41"/>
    </location>
</feature>
<name>A0A3D5N4V0_9PROT</name>